<proteinExistence type="inferred from homology"/>
<reference evidence="6 7" key="1">
    <citation type="submission" date="2020-07" db="EMBL/GenBank/DDBJ databases">
        <title>Halieaceae bacterium, F7430, whole genome shotgun sequencing project.</title>
        <authorList>
            <person name="Jiang S."/>
            <person name="Liu Z.W."/>
            <person name="Du Z.J."/>
        </authorList>
    </citation>
    <scope>NUCLEOTIDE SEQUENCE [LARGE SCALE GENOMIC DNA]</scope>
    <source>
        <strain evidence="6 7">F7430</strain>
    </source>
</reference>
<dbReference type="InterPro" id="IPR029044">
    <property type="entry name" value="Nucleotide-diphossugar_trans"/>
</dbReference>
<dbReference type="Pfam" id="PF01983">
    <property type="entry name" value="CofC"/>
    <property type="match status" value="1"/>
</dbReference>
<comment type="pathway">
    <text evidence="5">Cofactor biosynthesis; coenzyme F420 biosynthesis.</text>
</comment>
<evidence type="ECO:0000256" key="4">
    <source>
        <dbReference type="ARBA" id="ARBA00023134"/>
    </source>
</evidence>
<keyword evidence="3 5" id="KW-0547">Nucleotide-binding</keyword>
<dbReference type="UniPathway" id="UPA00071"/>
<evidence type="ECO:0000256" key="2">
    <source>
        <dbReference type="ARBA" id="ARBA00022695"/>
    </source>
</evidence>
<comment type="catalytic activity">
    <reaction evidence="5">
        <text>(2R)-3-phosphoglycerate + GTP + H(+) = 3-[(R)-glyceryl]-diphospho-5'-guanosine + diphosphate</text>
        <dbReference type="Rhea" id="RHEA:63440"/>
        <dbReference type="ChEBI" id="CHEBI:15378"/>
        <dbReference type="ChEBI" id="CHEBI:33019"/>
        <dbReference type="ChEBI" id="CHEBI:37565"/>
        <dbReference type="ChEBI" id="CHEBI:58272"/>
        <dbReference type="ChEBI" id="CHEBI:147306"/>
        <dbReference type="EC" id="2.7.7.106"/>
    </reaction>
</comment>
<dbReference type="Proteomes" id="UP000539350">
    <property type="component" value="Unassembled WGS sequence"/>
</dbReference>
<evidence type="ECO:0000256" key="3">
    <source>
        <dbReference type="ARBA" id="ARBA00022741"/>
    </source>
</evidence>
<dbReference type="EC" id="2.7.7.106" evidence="5"/>
<evidence type="ECO:0000313" key="7">
    <source>
        <dbReference type="Proteomes" id="UP000539350"/>
    </source>
</evidence>
<keyword evidence="1 5" id="KW-0808">Transferase</keyword>
<accession>A0A7W2YIX3</accession>
<comment type="function">
    <text evidence="5">Guanylyltransferase that catalyzes the activation of (2R)-3-phosphoglycerate (3PG) as 3-[(R)-glyceryl]-diphospho-5'-guanosine, via the condensation of 3PG with GTP. It is involved in the biosynthesis of a derivative of the hydride carrier cofactor coenzyme F420, 3PG-F420.</text>
</comment>
<dbReference type="PANTHER" id="PTHR40392:SF1">
    <property type="entry name" value="2-PHOSPHO-L-LACTATE GUANYLYLTRANSFERASE"/>
    <property type="match status" value="1"/>
</dbReference>
<keyword evidence="4 5" id="KW-0342">GTP-binding</keyword>
<dbReference type="Gene3D" id="3.90.550.10">
    <property type="entry name" value="Spore Coat Polysaccharide Biosynthesis Protein SpsA, Chain A"/>
    <property type="match status" value="1"/>
</dbReference>
<dbReference type="GO" id="GO:0005525">
    <property type="term" value="F:GTP binding"/>
    <property type="evidence" value="ECO:0007669"/>
    <property type="project" value="UniProtKB-KW"/>
</dbReference>
<name>A0A7W2YIX3_9GAMM</name>
<sequence length="250" mass="26590">MAHALLPLKDLVAAKTRLSGILSASERRGLMQAMAQDVLAVLSNHPGLSAVTLVSDDPGASLLAANYAIEHLPEQELAAEGLNAVLAAACERISPQAETQILVLHADLPFLQGHEIQLALERQQQSGGLVIGTDCEQSGTNLLLFAANERPLFHFGVDSCAKHQDWARQAGLPAQVLQTSGVARDVDQPRDVLMLLQASLDPNSALGASTRAFLSEPKLAARLHIALADLDDEQGSPQATFSEDYCGHDK</sequence>
<protein>
    <recommendedName>
        <fullName evidence="5">3-phospho-D-glycerate guanylyltransferase</fullName>
        <shortName evidence="5">3PG guanylyltransferase</shortName>
        <ecNumber evidence="5">2.7.7.106</ecNumber>
    </recommendedName>
</protein>
<comment type="similarity">
    <text evidence="5">Belongs to the CofC family.</text>
</comment>
<keyword evidence="7" id="KW-1185">Reference proteome</keyword>
<gene>
    <name evidence="6" type="primary">cofC</name>
    <name evidence="5" type="synonym">fbiD</name>
    <name evidence="6" type="ORF">H2508_05440</name>
</gene>
<evidence type="ECO:0000313" key="6">
    <source>
        <dbReference type="EMBL" id="MBA6412550.1"/>
    </source>
</evidence>
<evidence type="ECO:0000256" key="1">
    <source>
        <dbReference type="ARBA" id="ARBA00022679"/>
    </source>
</evidence>
<evidence type="ECO:0000256" key="5">
    <source>
        <dbReference type="HAMAP-Rule" id="MF_02114"/>
    </source>
</evidence>
<comment type="caution">
    <text evidence="6">The sequence shown here is derived from an EMBL/GenBank/DDBJ whole genome shotgun (WGS) entry which is preliminary data.</text>
</comment>
<dbReference type="RefSeq" id="WP_182169763.1">
    <property type="nucleotide sequence ID" value="NZ_JACFXU010000013.1"/>
</dbReference>
<dbReference type="PANTHER" id="PTHR40392">
    <property type="entry name" value="2-PHOSPHO-L-LACTATE GUANYLYLTRANSFERASE"/>
    <property type="match status" value="1"/>
</dbReference>
<keyword evidence="2 5" id="KW-0548">Nucleotidyltransferase</keyword>
<dbReference type="GO" id="GO:0052645">
    <property type="term" value="P:F420-0 metabolic process"/>
    <property type="evidence" value="ECO:0007669"/>
    <property type="project" value="UniProtKB-UniRule"/>
</dbReference>
<dbReference type="AlphaFoldDB" id="A0A7W2YIX3"/>
<dbReference type="GO" id="GO:0043814">
    <property type="term" value="F:phospholactate guanylyltransferase activity"/>
    <property type="evidence" value="ECO:0007669"/>
    <property type="project" value="InterPro"/>
</dbReference>
<dbReference type="InterPro" id="IPR002835">
    <property type="entry name" value="CofC"/>
</dbReference>
<organism evidence="6 7">
    <name type="scientific">Sediminihaliea albiluteola</name>
    <dbReference type="NCBI Taxonomy" id="2758564"/>
    <lineage>
        <taxon>Bacteria</taxon>
        <taxon>Pseudomonadati</taxon>
        <taxon>Pseudomonadota</taxon>
        <taxon>Gammaproteobacteria</taxon>
        <taxon>Cellvibrionales</taxon>
        <taxon>Halieaceae</taxon>
        <taxon>Sediminihaliea</taxon>
    </lineage>
</organism>
<dbReference type="HAMAP" id="MF_02114">
    <property type="entry name" value="CofC"/>
    <property type="match status" value="1"/>
</dbReference>
<dbReference type="SUPFAM" id="SSF53448">
    <property type="entry name" value="Nucleotide-diphospho-sugar transferases"/>
    <property type="match status" value="1"/>
</dbReference>
<dbReference type="EMBL" id="JACFXU010000013">
    <property type="protein sequence ID" value="MBA6412550.1"/>
    <property type="molecule type" value="Genomic_DNA"/>
</dbReference>
<dbReference type="NCBIfam" id="TIGR03552">
    <property type="entry name" value="F420_cofC"/>
    <property type="match status" value="1"/>
</dbReference>